<feature type="region of interest" description="Disordered" evidence="1">
    <location>
        <begin position="1"/>
        <end position="28"/>
    </location>
</feature>
<feature type="compositionally biased region" description="Low complexity" evidence="1">
    <location>
        <begin position="404"/>
        <end position="421"/>
    </location>
</feature>
<reference evidence="3" key="1">
    <citation type="submission" date="2017-03" db="EMBL/GenBank/DDBJ databases">
        <authorList>
            <person name="Monnet C."/>
        </authorList>
    </citation>
    <scope>NUCLEOTIDE SEQUENCE [LARGE SCALE GENOMIC DNA]</scope>
    <source>
        <strain evidence="3">SJ5-8</strain>
    </source>
</reference>
<evidence type="ECO:0000313" key="2">
    <source>
        <dbReference type="EMBL" id="SMY11206.1"/>
    </source>
</evidence>
<dbReference type="CDD" id="cd00085">
    <property type="entry name" value="HNHc"/>
    <property type="match status" value="1"/>
</dbReference>
<dbReference type="EMBL" id="FXZM01000003">
    <property type="protein sequence ID" value="SMY11206.1"/>
    <property type="molecule type" value="Genomic_DNA"/>
</dbReference>
<dbReference type="Proteomes" id="UP000234462">
    <property type="component" value="Unassembled WGS sequence"/>
</dbReference>
<dbReference type="AlphaFoldDB" id="A0A2H1L2U5"/>
<protein>
    <recommendedName>
        <fullName evidence="4">DUF222 domain-containing protein</fullName>
    </recommendedName>
</protein>
<evidence type="ECO:0000256" key="1">
    <source>
        <dbReference type="SAM" id="MobiDB-lite"/>
    </source>
</evidence>
<name>A0A2H1L2U5_9MICO</name>
<dbReference type="InterPro" id="IPR003615">
    <property type="entry name" value="HNH_nuc"/>
</dbReference>
<feature type="region of interest" description="Disordered" evidence="1">
    <location>
        <begin position="613"/>
        <end position="632"/>
    </location>
</feature>
<keyword evidence="3" id="KW-1185">Reference proteome</keyword>
<feature type="compositionally biased region" description="Polar residues" evidence="1">
    <location>
        <begin position="352"/>
        <end position="363"/>
    </location>
</feature>
<accession>A0A2H1L2U5</accession>
<dbReference type="OrthoDB" id="4804306at2"/>
<evidence type="ECO:0008006" key="4">
    <source>
        <dbReference type="Google" id="ProtNLM"/>
    </source>
</evidence>
<feature type="region of interest" description="Disordered" evidence="1">
    <location>
        <begin position="352"/>
        <end position="422"/>
    </location>
</feature>
<feature type="compositionally biased region" description="Low complexity" evidence="1">
    <location>
        <begin position="365"/>
        <end position="396"/>
    </location>
</feature>
<proteinExistence type="predicted"/>
<organism evidence="2 3">
    <name type="scientific">Brevibacterium jeotgali</name>
    <dbReference type="NCBI Taxonomy" id="1262550"/>
    <lineage>
        <taxon>Bacteria</taxon>
        <taxon>Bacillati</taxon>
        <taxon>Actinomycetota</taxon>
        <taxon>Actinomycetes</taxon>
        <taxon>Micrococcales</taxon>
        <taxon>Brevibacteriaceae</taxon>
        <taxon>Brevibacterium</taxon>
    </lineage>
</organism>
<gene>
    <name evidence="2" type="ORF">BJEO58_00789</name>
</gene>
<feature type="region of interest" description="Disordered" evidence="1">
    <location>
        <begin position="46"/>
        <end position="66"/>
    </location>
</feature>
<evidence type="ECO:0000313" key="3">
    <source>
        <dbReference type="Proteomes" id="UP000234462"/>
    </source>
</evidence>
<dbReference type="RefSeq" id="WP_144573812.1">
    <property type="nucleotide sequence ID" value="NZ_FXZM01000003.1"/>
</dbReference>
<sequence>MTERTDSTSTGDAAPDPPGHTTPQWTPEDVRAAIVRVARGEFGAVAASGDRSPACADESGSGRRSAVVDGEAVPSFDLLEDWAANSRAADRMRASEVARLGAFVLARVLARPDGGVELSDFLATTAGGAADEEVGSSDTSAVEVVEDDRLSTRARALLDPADAILVAAKLNTRLDFARRAAARAVVAFIGLHGLLESAASGRVRFERVERLHGRIDDALLPVVEVRKLDGFLADLSPQLSLDQFEKLARRRIRALTPIPADPEAPRKQRCVRYERFDDGTARLELHGPILVVEGLYQRVRAMARSIRRNQLESLESDAFGRVLDSRHVERGTVDERTIAQLMFDLLTASRPHTQVRVKSSPSNRAPDGAAEAAVAEDAAAESASAESADAAWATAEATDDEAAGAEAASAAPGGAGPSSTEELIDVFCPTDGDWLRKQAAVTITVPISTVLSLDDSPGLVNGDAPLAAEQCREAAAHATSWFRVLTDPATSIVTDHVAHTYEPTAAMRRTVRQKWRTCTVPGCSQPAQWCEMEHCCRFSKLNPATGGLTVMENLHPMCKHHHGLKTEGVIRLEKLGPHEACWVLPMGVRAMRTAPPVAIGDRTADPSTLLTSAVEKDEAGEVDEPGDVPPPF</sequence>